<dbReference type="Gene3D" id="3.40.50.10300">
    <property type="entry name" value="CoaB-like"/>
    <property type="match status" value="1"/>
</dbReference>
<keyword evidence="3" id="KW-1185">Reference proteome</keyword>
<protein>
    <submittedName>
        <fullName evidence="2">Bifunctional phosphopantothenoylcysteine decarboxylase/phosphopantothenate synthase</fullName>
    </submittedName>
</protein>
<dbReference type="Pfam" id="PF04127">
    <property type="entry name" value="DFP"/>
    <property type="match status" value="1"/>
</dbReference>
<dbReference type="Proteomes" id="UP001272242">
    <property type="component" value="Unassembled WGS sequence"/>
</dbReference>
<evidence type="ECO:0000259" key="1">
    <source>
        <dbReference type="Pfam" id="PF04127"/>
    </source>
</evidence>
<comment type="caution">
    <text evidence="2">The sequence shown here is derived from an EMBL/GenBank/DDBJ whole genome shotgun (WGS) entry which is preliminary data.</text>
</comment>
<evidence type="ECO:0000313" key="3">
    <source>
        <dbReference type="Proteomes" id="UP001272242"/>
    </source>
</evidence>
<sequence length="225" mass="24629">MNVLVTAGNTQTPVDRVRCITNIFSGRTGAQIAATAYDRGHTVTLLTSHPEVLGTVGGTRSHVGPDWTVRNYRTFEDLDRLMAAEITSGRFDVVVHAAAVSDFHVAGVFRYQEGQFQDVSAGKVKSSHPELWLKLVPAPKLVDKVRGQWGFRGRLVKFKLEVGVSEAELLEIAERSRVQSGADLMAANTLEGMHDWAFVGAAPGGYVRTSRAELAVQILERVEKK</sequence>
<feature type="domain" description="DNA/pantothenate metabolism flavoprotein C-terminal" evidence="1">
    <location>
        <begin position="2"/>
        <end position="191"/>
    </location>
</feature>
<dbReference type="InterPro" id="IPR035929">
    <property type="entry name" value="CoaB-like_sf"/>
</dbReference>
<evidence type="ECO:0000313" key="2">
    <source>
        <dbReference type="EMBL" id="MDY3562802.1"/>
    </source>
</evidence>
<proteinExistence type="predicted"/>
<accession>A0ABU5F7T1</accession>
<gene>
    <name evidence="2" type="ORF">R5W23_004281</name>
</gene>
<reference evidence="3" key="1">
    <citation type="journal article" date="2023" name="Mar. Drugs">
        <title>Gemmata algarum, a Novel Planctomycete Isolated from an Algal Mat, Displays Antimicrobial Activity.</title>
        <authorList>
            <person name="Kumar G."/>
            <person name="Kallscheuer N."/>
            <person name="Kashif M."/>
            <person name="Ahamad S."/>
            <person name="Jagadeeshwari U."/>
            <person name="Pannikurungottu S."/>
            <person name="Haufschild T."/>
            <person name="Kabuu M."/>
            <person name="Sasikala C."/>
            <person name="Jogler C."/>
            <person name="Ramana C."/>
        </authorList>
    </citation>
    <scope>NUCLEOTIDE SEQUENCE [LARGE SCALE GENOMIC DNA]</scope>
    <source>
        <strain evidence="3">JC673</strain>
    </source>
</reference>
<dbReference type="InterPro" id="IPR007085">
    <property type="entry name" value="DNA/pantothenate-metab_flavo_C"/>
</dbReference>
<dbReference type="RefSeq" id="WP_320689077.1">
    <property type="nucleotide sequence ID" value="NZ_JAXBLV010000222.1"/>
</dbReference>
<name>A0ABU5F7T1_9BACT</name>
<dbReference type="SUPFAM" id="SSF102645">
    <property type="entry name" value="CoaB-like"/>
    <property type="match status" value="1"/>
</dbReference>
<organism evidence="2 3">
    <name type="scientific">Gemmata algarum</name>
    <dbReference type="NCBI Taxonomy" id="2975278"/>
    <lineage>
        <taxon>Bacteria</taxon>
        <taxon>Pseudomonadati</taxon>
        <taxon>Planctomycetota</taxon>
        <taxon>Planctomycetia</taxon>
        <taxon>Gemmatales</taxon>
        <taxon>Gemmataceae</taxon>
        <taxon>Gemmata</taxon>
    </lineage>
</organism>
<dbReference type="EMBL" id="JAXBLV010000222">
    <property type="protein sequence ID" value="MDY3562802.1"/>
    <property type="molecule type" value="Genomic_DNA"/>
</dbReference>